<keyword evidence="3" id="KW-1185">Reference proteome</keyword>
<name>A0AAE0KX11_9CHLO</name>
<gene>
    <name evidence="2" type="ORF">CYMTET_27592</name>
</gene>
<dbReference type="AlphaFoldDB" id="A0AAE0KX11"/>
<feature type="compositionally biased region" description="Basic and acidic residues" evidence="1">
    <location>
        <begin position="127"/>
        <end position="140"/>
    </location>
</feature>
<protein>
    <submittedName>
        <fullName evidence="2">Uncharacterized protein</fullName>
    </submittedName>
</protein>
<feature type="compositionally biased region" description="Polar residues" evidence="1">
    <location>
        <begin position="102"/>
        <end position="113"/>
    </location>
</feature>
<dbReference type="Proteomes" id="UP001190700">
    <property type="component" value="Unassembled WGS sequence"/>
</dbReference>
<sequence length="359" mass="38637">MQGVTPYIAPHAGLQVFRVICGGAVQIRIGLAVEHDNFSNLPVCWRYYSHKGCGGKKWEKVCEQIDKNSEARDSRLYERWRLSGQKDKHKEDQREVRKTIQAKLQSNPLSTSHKAPKPPPVPTLAKPHREKEKKGKEAKGKQRRSSARKSARSRGPGSKSSTRTSSSSTSRAMSPKSSRPESAGKTADTEHVRGAPPSAEAKEQASEGESALVEPQARDQPTSHPLEMENEPSESVGVPLVPAADAGLAPSGKALTEGAEARAAAHSKAEKGDVAEDAASSCAAEEVARENETSEDHDRPLQDEGKLKTNDSGIHIQDTRVDDSQDESSSSSSTSESDSSDSDSSESDSDESNGCQTDE</sequence>
<comment type="caution">
    <text evidence="2">The sequence shown here is derived from an EMBL/GenBank/DDBJ whole genome shotgun (WGS) entry which is preliminary data.</text>
</comment>
<evidence type="ECO:0000313" key="3">
    <source>
        <dbReference type="Proteomes" id="UP001190700"/>
    </source>
</evidence>
<evidence type="ECO:0000313" key="2">
    <source>
        <dbReference type="EMBL" id="KAK3263614.1"/>
    </source>
</evidence>
<feature type="region of interest" description="Disordered" evidence="1">
    <location>
        <begin position="102"/>
        <end position="359"/>
    </location>
</feature>
<feature type="compositionally biased region" description="Low complexity" evidence="1">
    <location>
        <begin position="327"/>
        <end position="337"/>
    </location>
</feature>
<feature type="compositionally biased region" description="Low complexity" evidence="1">
    <location>
        <begin position="253"/>
        <end position="266"/>
    </location>
</feature>
<accession>A0AAE0KX11</accession>
<feature type="compositionally biased region" description="Basic and acidic residues" evidence="1">
    <location>
        <begin position="286"/>
        <end position="309"/>
    </location>
</feature>
<dbReference type="EMBL" id="LGRX02015210">
    <property type="protein sequence ID" value="KAK3263614.1"/>
    <property type="molecule type" value="Genomic_DNA"/>
</dbReference>
<feature type="compositionally biased region" description="Acidic residues" evidence="1">
    <location>
        <begin position="338"/>
        <end position="359"/>
    </location>
</feature>
<feature type="compositionally biased region" description="Basic residues" evidence="1">
    <location>
        <begin position="141"/>
        <end position="152"/>
    </location>
</feature>
<proteinExistence type="predicted"/>
<reference evidence="2 3" key="1">
    <citation type="journal article" date="2015" name="Genome Biol. Evol.">
        <title>Comparative Genomics of a Bacterivorous Green Alga Reveals Evolutionary Causalities and Consequences of Phago-Mixotrophic Mode of Nutrition.</title>
        <authorList>
            <person name="Burns J.A."/>
            <person name="Paasch A."/>
            <person name="Narechania A."/>
            <person name="Kim E."/>
        </authorList>
    </citation>
    <scope>NUCLEOTIDE SEQUENCE [LARGE SCALE GENOMIC DNA]</scope>
    <source>
        <strain evidence="2 3">PLY_AMNH</strain>
    </source>
</reference>
<feature type="compositionally biased region" description="Low complexity" evidence="1">
    <location>
        <begin position="153"/>
        <end position="177"/>
    </location>
</feature>
<evidence type="ECO:0000256" key="1">
    <source>
        <dbReference type="SAM" id="MobiDB-lite"/>
    </source>
</evidence>
<organism evidence="2 3">
    <name type="scientific">Cymbomonas tetramitiformis</name>
    <dbReference type="NCBI Taxonomy" id="36881"/>
    <lineage>
        <taxon>Eukaryota</taxon>
        <taxon>Viridiplantae</taxon>
        <taxon>Chlorophyta</taxon>
        <taxon>Pyramimonadophyceae</taxon>
        <taxon>Pyramimonadales</taxon>
        <taxon>Pyramimonadaceae</taxon>
        <taxon>Cymbomonas</taxon>
    </lineage>
</organism>